<sequence>MYRSHSHNQNNSAHDRSPTEYRSGRGRGRSGSMHNSPSRPAPAGPMAPSTNDNYRHPRQPLPTNPANSSMAGRDRSPRRGHGLHPSRSPNRSEHPPHRQSLGNGPGAGPPGPYARRPQLPGGPLPPSQGHRPTGLANPMLSRHPGGPHRPTPLGRVEYTGLASQNPGPFSPPIRSPPIESSKAHLNILRKHNEETALRQEASQLLNQAQATTPGTYVSVLSRNNNQIIPVLPRLTKGELGH</sequence>
<name>A0A4P9ZRU2_9FUNG</name>
<evidence type="ECO:0000256" key="1">
    <source>
        <dbReference type="SAM" id="MobiDB-lite"/>
    </source>
</evidence>
<organism evidence="2 3">
    <name type="scientific">Dimargaris cristalligena</name>
    <dbReference type="NCBI Taxonomy" id="215637"/>
    <lineage>
        <taxon>Eukaryota</taxon>
        <taxon>Fungi</taxon>
        <taxon>Fungi incertae sedis</taxon>
        <taxon>Zoopagomycota</taxon>
        <taxon>Kickxellomycotina</taxon>
        <taxon>Dimargaritomycetes</taxon>
        <taxon>Dimargaritales</taxon>
        <taxon>Dimargaritaceae</taxon>
        <taxon>Dimargaris</taxon>
    </lineage>
</organism>
<keyword evidence="3" id="KW-1185">Reference proteome</keyword>
<dbReference type="OrthoDB" id="5551320at2759"/>
<evidence type="ECO:0000313" key="2">
    <source>
        <dbReference type="EMBL" id="RKP35481.1"/>
    </source>
</evidence>
<dbReference type="Proteomes" id="UP000268162">
    <property type="component" value="Unassembled WGS sequence"/>
</dbReference>
<gene>
    <name evidence="2" type="ORF">BJ085DRAFT_29475</name>
</gene>
<evidence type="ECO:0000313" key="3">
    <source>
        <dbReference type="Proteomes" id="UP000268162"/>
    </source>
</evidence>
<proteinExistence type="predicted"/>
<dbReference type="EMBL" id="ML002860">
    <property type="protein sequence ID" value="RKP35481.1"/>
    <property type="molecule type" value="Genomic_DNA"/>
</dbReference>
<feature type="compositionally biased region" description="Basic and acidic residues" evidence="1">
    <location>
        <begin position="13"/>
        <end position="23"/>
    </location>
</feature>
<reference evidence="3" key="1">
    <citation type="journal article" date="2018" name="Nat. Microbiol.">
        <title>Leveraging single-cell genomics to expand the fungal tree of life.</title>
        <authorList>
            <person name="Ahrendt S.R."/>
            <person name="Quandt C.A."/>
            <person name="Ciobanu D."/>
            <person name="Clum A."/>
            <person name="Salamov A."/>
            <person name="Andreopoulos B."/>
            <person name="Cheng J.F."/>
            <person name="Woyke T."/>
            <person name="Pelin A."/>
            <person name="Henrissat B."/>
            <person name="Reynolds N.K."/>
            <person name="Benny G.L."/>
            <person name="Smith M.E."/>
            <person name="James T.Y."/>
            <person name="Grigoriev I.V."/>
        </authorList>
    </citation>
    <scope>NUCLEOTIDE SEQUENCE [LARGE SCALE GENOMIC DNA]</scope>
    <source>
        <strain evidence="3">RSA 468</strain>
    </source>
</reference>
<accession>A0A4P9ZRU2</accession>
<feature type="region of interest" description="Disordered" evidence="1">
    <location>
        <begin position="1"/>
        <end position="179"/>
    </location>
</feature>
<dbReference type="AlphaFoldDB" id="A0A4P9ZRU2"/>
<protein>
    <submittedName>
        <fullName evidence="2">Uncharacterized protein</fullName>
    </submittedName>
</protein>